<proteinExistence type="predicted"/>
<gene>
    <name evidence="1" type="ORF">SDC9_128395</name>
</gene>
<evidence type="ECO:0000313" key="1">
    <source>
        <dbReference type="EMBL" id="MPM81343.1"/>
    </source>
</evidence>
<organism evidence="1">
    <name type="scientific">bioreactor metagenome</name>
    <dbReference type="NCBI Taxonomy" id="1076179"/>
    <lineage>
        <taxon>unclassified sequences</taxon>
        <taxon>metagenomes</taxon>
        <taxon>ecological metagenomes</taxon>
    </lineage>
</organism>
<dbReference type="EMBL" id="VSSQ01030716">
    <property type="protein sequence ID" value="MPM81343.1"/>
    <property type="molecule type" value="Genomic_DNA"/>
</dbReference>
<accession>A0A645CWU3</accession>
<name>A0A645CWU3_9ZZZZ</name>
<protein>
    <submittedName>
        <fullName evidence="1">Uncharacterized protein</fullName>
    </submittedName>
</protein>
<dbReference type="AlphaFoldDB" id="A0A645CWU3"/>
<comment type="caution">
    <text evidence="1">The sequence shown here is derived from an EMBL/GenBank/DDBJ whole genome shotgun (WGS) entry which is preliminary data.</text>
</comment>
<sequence>MPASALPIANVNEIVRLILMPMSCAASVSSETARIALPILVFWTRNVNKSIETAAAMSVMTAVPESSIEPRKIDGILEKLGMTCAFAPKTICERFSNRKETPIAVMSNEILGEPRRGL</sequence>
<reference evidence="1" key="1">
    <citation type="submission" date="2019-08" db="EMBL/GenBank/DDBJ databases">
        <authorList>
            <person name="Kucharzyk K."/>
            <person name="Murdoch R.W."/>
            <person name="Higgins S."/>
            <person name="Loffler F."/>
        </authorList>
    </citation>
    <scope>NUCLEOTIDE SEQUENCE</scope>
</reference>